<evidence type="ECO:0000256" key="1">
    <source>
        <dbReference type="ARBA" id="ARBA00023015"/>
    </source>
</evidence>
<evidence type="ECO:0000256" key="2">
    <source>
        <dbReference type="ARBA" id="ARBA00023125"/>
    </source>
</evidence>
<keyword evidence="3" id="KW-0804">Transcription</keyword>
<dbReference type="InterPro" id="IPR036388">
    <property type="entry name" value="WH-like_DNA-bd_sf"/>
</dbReference>
<dbReference type="SUPFAM" id="SSF46785">
    <property type="entry name" value="Winged helix' DNA-binding domain"/>
    <property type="match status" value="2"/>
</dbReference>
<dbReference type="PRINTS" id="PR00035">
    <property type="entry name" value="HTHGNTR"/>
</dbReference>
<evidence type="ECO:0000313" key="6">
    <source>
        <dbReference type="Proteomes" id="UP001524473"/>
    </source>
</evidence>
<keyword evidence="6" id="KW-1185">Reference proteome</keyword>
<feature type="domain" description="HTH gntR-type" evidence="4">
    <location>
        <begin position="246"/>
        <end position="314"/>
    </location>
</feature>
<dbReference type="Pfam" id="PF00392">
    <property type="entry name" value="GntR"/>
    <property type="match status" value="2"/>
</dbReference>
<dbReference type="SMART" id="SM00345">
    <property type="entry name" value="HTH_GNTR"/>
    <property type="match status" value="2"/>
</dbReference>
<keyword evidence="1" id="KW-0805">Transcription regulation</keyword>
<dbReference type="PROSITE" id="PS50949">
    <property type="entry name" value="HTH_GNTR"/>
    <property type="match status" value="2"/>
</dbReference>
<evidence type="ECO:0000313" key="5">
    <source>
        <dbReference type="EMBL" id="MCQ4839749.1"/>
    </source>
</evidence>
<organism evidence="5 6">
    <name type="scientific">Neglectibacter timonensis</name>
    <dbReference type="NCBI Taxonomy" id="1776382"/>
    <lineage>
        <taxon>Bacteria</taxon>
        <taxon>Bacillati</taxon>
        <taxon>Bacillota</taxon>
        <taxon>Clostridia</taxon>
        <taxon>Eubacteriales</taxon>
        <taxon>Oscillospiraceae</taxon>
        <taxon>Neglectibacter</taxon>
    </lineage>
</organism>
<sequence>MGNSTELRQVVYSVLLTQIQFGVYRYGEKLPNIEETSERFHVSIDTARAAYLALKEKGYITLSKNVGATVKVEYSALETEEFIQAFFATRKHAVLDLGNALSPLFGNAQWIGLKHASAQTMRAMEQLLHEKNISAAPYAMLEHLNQKYSSFGNTLLMRLVWQIFMFLQDPLFSVGENLQYFDGASDYLPEVLSLCQNRDWARLRAVMDRSLGRLTLALTRFYEARITTPSLGKEVSFTWSSYKKSQQLCYSLAMELLIAISRGVYPVGSLLPSQKELAKQKGVSLSTVRRALELLSSVGAIKSAQYVGTQVLPFDKATENSDFTKPVLQRQLLDMVEGLQIFVLSCREVSLLTFSSLDADLADKLCEKLKKQKQFRRGENLSYFVLDLIAKHAPYQAIQIVYSELLRQNFWGYALRGMKGSQEAINAVYDPYFDALIDALEKADFPRFSAKLEELMRYELCSNLDLLFQLGIPGAEGILIPDEI</sequence>
<comment type="caution">
    <text evidence="5">The sequence shown here is derived from an EMBL/GenBank/DDBJ whole genome shotgun (WGS) entry which is preliminary data.</text>
</comment>
<dbReference type="Gene3D" id="1.10.10.10">
    <property type="entry name" value="Winged helix-like DNA-binding domain superfamily/Winged helix DNA-binding domain"/>
    <property type="match status" value="2"/>
</dbReference>
<dbReference type="InterPro" id="IPR036390">
    <property type="entry name" value="WH_DNA-bd_sf"/>
</dbReference>
<proteinExistence type="predicted"/>
<dbReference type="Proteomes" id="UP001524473">
    <property type="component" value="Unassembled WGS sequence"/>
</dbReference>
<dbReference type="InterPro" id="IPR000524">
    <property type="entry name" value="Tscrpt_reg_HTH_GntR"/>
</dbReference>
<name>A0ABT1RYM7_9FIRM</name>
<reference evidence="5 6" key="1">
    <citation type="submission" date="2022-06" db="EMBL/GenBank/DDBJ databases">
        <title>Isolation of gut microbiota from human fecal samples.</title>
        <authorList>
            <person name="Pamer E.G."/>
            <person name="Barat B."/>
            <person name="Waligurski E."/>
            <person name="Medina S."/>
            <person name="Paddock L."/>
            <person name="Mostad J."/>
        </authorList>
    </citation>
    <scope>NUCLEOTIDE SEQUENCE [LARGE SCALE GENOMIC DNA]</scope>
    <source>
        <strain evidence="5 6">DFI.9.73</strain>
    </source>
</reference>
<protein>
    <submittedName>
        <fullName evidence="5">GntR family transcriptional regulator</fullName>
    </submittedName>
</protein>
<accession>A0ABT1RYM7</accession>
<gene>
    <name evidence="5" type="ORF">NE695_07465</name>
</gene>
<dbReference type="PANTHER" id="PTHR43537:SF5">
    <property type="entry name" value="UXU OPERON TRANSCRIPTIONAL REGULATOR"/>
    <property type="match status" value="1"/>
</dbReference>
<dbReference type="PANTHER" id="PTHR43537">
    <property type="entry name" value="TRANSCRIPTIONAL REGULATOR, GNTR FAMILY"/>
    <property type="match status" value="1"/>
</dbReference>
<feature type="domain" description="HTH gntR-type" evidence="4">
    <location>
        <begin position="5"/>
        <end position="73"/>
    </location>
</feature>
<dbReference type="EMBL" id="JANFZH010000014">
    <property type="protein sequence ID" value="MCQ4839749.1"/>
    <property type="molecule type" value="Genomic_DNA"/>
</dbReference>
<evidence type="ECO:0000259" key="4">
    <source>
        <dbReference type="PROSITE" id="PS50949"/>
    </source>
</evidence>
<keyword evidence="2" id="KW-0238">DNA-binding</keyword>
<dbReference type="RefSeq" id="WP_256191749.1">
    <property type="nucleotide sequence ID" value="NZ_JANFZG010000014.1"/>
</dbReference>
<evidence type="ECO:0000256" key="3">
    <source>
        <dbReference type="ARBA" id="ARBA00023163"/>
    </source>
</evidence>
<dbReference type="CDD" id="cd07377">
    <property type="entry name" value="WHTH_GntR"/>
    <property type="match status" value="1"/>
</dbReference>